<reference evidence="1 2" key="1">
    <citation type="submission" date="2014-11" db="EMBL/GenBank/DDBJ databases">
        <title>Genome sequence of Flavihumibacter solisilvae 3-3.</title>
        <authorList>
            <person name="Zhou G."/>
            <person name="Li M."/>
            <person name="Wang G."/>
        </authorList>
    </citation>
    <scope>NUCLEOTIDE SEQUENCE [LARGE SCALE GENOMIC DNA]</scope>
    <source>
        <strain evidence="1 2">3-3</strain>
    </source>
</reference>
<dbReference type="EMBL" id="JSVC01000019">
    <property type="protein sequence ID" value="KIC93575.1"/>
    <property type="molecule type" value="Genomic_DNA"/>
</dbReference>
<comment type="caution">
    <text evidence="1">The sequence shown here is derived from an EMBL/GenBank/DDBJ whole genome shotgun (WGS) entry which is preliminary data.</text>
</comment>
<sequence length="113" mass="12723">MTILSQQDHIPAGMISNNTLAMPDGTLIGILLGHCVFNKEGKVKAKYFNHTLYALDGRILAKEKKTQAAIHLEAKFSVRNAWEFIQNIKDHSCPLIEPTETWAPVALKEFFNE</sequence>
<protein>
    <submittedName>
        <fullName evidence="1">Uncharacterized protein</fullName>
    </submittedName>
</protein>
<evidence type="ECO:0000313" key="2">
    <source>
        <dbReference type="Proteomes" id="UP000031408"/>
    </source>
</evidence>
<evidence type="ECO:0000313" key="1">
    <source>
        <dbReference type="EMBL" id="KIC93575.1"/>
    </source>
</evidence>
<dbReference type="RefSeq" id="WP_039142182.1">
    <property type="nucleotide sequence ID" value="NZ_JSVC01000019.1"/>
</dbReference>
<gene>
    <name evidence="1" type="ORF">OI18_17750</name>
</gene>
<dbReference type="AlphaFoldDB" id="A0A0C1IHB3"/>
<dbReference type="OrthoDB" id="678219at2"/>
<name>A0A0C1IHB3_9BACT</name>
<accession>A0A0C1IHB3</accession>
<proteinExistence type="predicted"/>
<organism evidence="1 2">
    <name type="scientific">Flavihumibacter solisilvae</name>
    <dbReference type="NCBI Taxonomy" id="1349421"/>
    <lineage>
        <taxon>Bacteria</taxon>
        <taxon>Pseudomonadati</taxon>
        <taxon>Bacteroidota</taxon>
        <taxon>Chitinophagia</taxon>
        <taxon>Chitinophagales</taxon>
        <taxon>Chitinophagaceae</taxon>
        <taxon>Flavihumibacter</taxon>
    </lineage>
</organism>
<dbReference type="Proteomes" id="UP000031408">
    <property type="component" value="Unassembled WGS sequence"/>
</dbReference>
<keyword evidence="2" id="KW-1185">Reference proteome</keyword>
<dbReference type="STRING" id="1349421.OI18_17750"/>